<protein>
    <submittedName>
        <fullName evidence="2">TIGR03747 family integrating conjugative element membrane protein</fullName>
    </submittedName>
</protein>
<sequence>MKDPAAATQREQARQQGLFASLVTLPLRLLGVLLGSLLLSILIEYAGMHLFWPEQGWRHAQGMLDYELSHLSTHFTRSTVVQEPGRTAHELVEGAYQWLFVKTGLLDWMSQASARSRAPSHGDARDARYYLSQVYVWSERYLIAASFSTLTFMVRLLVLVLTLPLFLLAAFVGLVDGLVRRDIRKFGAGRESGFIYHRAKASLMPLAVLPWILYLTLPVSVHPLLVLLPSAALLGLAVNITAASFKKYL</sequence>
<feature type="transmembrane region" description="Helical" evidence="1">
    <location>
        <begin position="223"/>
        <end position="245"/>
    </location>
</feature>
<dbReference type="NCBIfam" id="TIGR03747">
    <property type="entry name" value="conj_TIGR03747"/>
    <property type="match status" value="1"/>
</dbReference>
<dbReference type="EMBL" id="SCFV01000010">
    <property type="protein sequence ID" value="TRO13984.1"/>
    <property type="molecule type" value="Genomic_DNA"/>
</dbReference>
<feature type="transmembrane region" description="Helical" evidence="1">
    <location>
        <begin position="156"/>
        <end position="179"/>
    </location>
</feature>
<comment type="caution">
    <text evidence="2">The sequence shown here is derived from an EMBL/GenBank/DDBJ whole genome shotgun (WGS) entry which is preliminary data.</text>
</comment>
<feature type="transmembrane region" description="Helical" evidence="1">
    <location>
        <begin position="18"/>
        <end position="43"/>
    </location>
</feature>
<accession>A0ABD7RS11</accession>
<feature type="transmembrane region" description="Helical" evidence="1">
    <location>
        <begin position="199"/>
        <end position="217"/>
    </location>
</feature>
<evidence type="ECO:0000313" key="2">
    <source>
        <dbReference type="EMBL" id="TRO13984.1"/>
    </source>
</evidence>
<keyword evidence="1" id="KW-1133">Transmembrane helix</keyword>
<keyword evidence="1" id="KW-0472">Membrane</keyword>
<gene>
    <name evidence="2" type="ORF">EQ836_20415</name>
</gene>
<evidence type="ECO:0000256" key="1">
    <source>
        <dbReference type="SAM" id="Phobius"/>
    </source>
</evidence>
<dbReference type="Pfam" id="PF14348">
    <property type="entry name" value="DtrJ-like"/>
    <property type="match status" value="1"/>
</dbReference>
<evidence type="ECO:0000313" key="3">
    <source>
        <dbReference type="Proteomes" id="UP000317327"/>
    </source>
</evidence>
<reference evidence="2 3" key="1">
    <citation type="submission" date="2019-01" db="EMBL/GenBank/DDBJ databases">
        <title>Whole genome shotgun sequencing of Pseudomonas spp. isolated by its ability to degrade furfural.</title>
        <authorList>
            <person name="Donoso R."/>
            <person name="Farkas C."/>
            <person name="Villegas P."/>
            <person name="Gonzales-Toro F."/>
            <person name="Guajardo-Parra M."/>
            <person name="Araya-Nail M."/>
            <person name="Morgante V."/>
            <person name="Perez-Pantoja D."/>
        </authorList>
    </citation>
    <scope>NUCLEOTIDE SEQUENCE [LARGE SCALE GENOMIC DNA]</scope>
    <source>
        <strain evidence="2 3">VN231</strain>
    </source>
</reference>
<dbReference type="InterPro" id="IPR022266">
    <property type="entry name" value="DtrJ-like"/>
</dbReference>
<proteinExistence type="predicted"/>
<keyword evidence="1" id="KW-0812">Transmembrane</keyword>
<name>A0ABD7RS11_ECTME</name>
<organism evidence="2 3">
    <name type="scientific">Ectopseudomonas mendocina</name>
    <name type="common">Pseudomonas mendocina</name>
    <dbReference type="NCBI Taxonomy" id="300"/>
    <lineage>
        <taxon>Bacteria</taxon>
        <taxon>Pseudomonadati</taxon>
        <taxon>Pseudomonadota</taxon>
        <taxon>Gammaproteobacteria</taxon>
        <taxon>Pseudomonadales</taxon>
        <taxon>Pseudomonadaceae</taxon>
        <taxon>Ectopseudomonas</taxon>
    </lineage>
</organism>
<dbReference type="RefSeq" id="WP_143498279.1">
    <property type="nucleotide sequence ID" value="NZ_SCFV01000010.1"/>
</dbReference>
<dbReference type="Proteomes" id="UP000317327">
    <property type="component" value="Unassembled WGS sequence"/>
</dbReference>
<dbReference type="AlphaFoldDB" id="A0ABD7RS11"/>